<evidence type="ECO:0000313" key="1">
    <source>
        <dbReference type="EMBL" id="ARU18095.1"/>
    </source>
</evidence>
<keyword evidence="3" id="KW-1185">Reference proteome</keyword>
<sequence>MSSSDRPNLAAKYFVDDLTGARQPGSRLHGILEKFDAGLAVSRLARDYLETSGLNCLLALIEGQENFESFKILAAVERKDRVAAAQLAATEEAAVAGRQKAQLAAASAAFFDDPAYQRRQATKDLRRRFDVGHIEREHYPKVMRALHALAKGQRLPLEEVAWLQTEAEDCWTPAVAAAWHLTEAEYLSGEYRSTADPWGAINASSHWRKGGRPEAAVALTEDALAANTRSSPKVRSALLTTRGAALRAINRHTEARVSGEQAHMLAPEDYRPCTLLGAIHIEQGELTEGHAWFVKAEQRGAAKAMIDNNIKALLSRMPEERRRRLQSCLLERDPERFAWLRSR</sequence>
<dbReference type="RefSeq" id="WP_066850626.1">
    <property type="nucleotide sequence ID" value="NZ_CP019603.1"/>
</dbReference>
<protein>
    <recommendedName>
        <fullName evidence="5">Tetratricopeptide repeat protein</fullName>
    </recommendedName>
</protein>
<geneLocation type="plasmid" evidence="2 4">
    <name>plas1</name>
</geneLocation>
<evidence type="ECO:0008006" key="5">
    <source>
        <dbReference type="Google" id="ProtNLM"/>
    </source>
</evidence>
<organism evidence="1 3">
    <name type="scientific">Croceicoccus marinus</name>
    <dbReference type="NCBI Taxonomy" id="450378"/>
    <lineage>
        <taxon>Bacteria</taxon>
        <taxon>Pseudomonadati</taxon>
        <taxon>Pseudomonadota</taxon>
        <taxon>Alphaproteobacteria</taxon>
        <taxon>Sphingomonadales</taxon>
        <taxon>Erythrobacteraceae</taxon>
        <taxon>Croceicoccus</taxon>
    </lineage>
</organism>
<dbReference type="KEGG" id="cman:A9D14_17550"/>
<dbReference type="EMBL" id="CP060053">
    <property type="protein sequence ID" value="QNE06817.1"/>
    <property type="molecule type" value="Genomic_DNA"/>
</dbReference>
<dbReference type="SUPFAM" id="SSF48452">
    <property type="entry name" value="TPR-like"/>
    <property type="match status" value="1"/>
</dbReference>
<dbReference type="Gene3D" id="1.25.40.10">
    <property type="entry name" value="Tetratricopeptide repeat domain"/>
    <property type="match status" value="1"/>
</dbReference>
<keyword evidence="1" id="KW-0614">Plasmid</keyword>
<accession>A0A1Z1FH63</accession>
<dbReference type="EMBL" id="CP019603">
    <property type="protein sequence ID" value="ARU18095.1"/>
    <property type="molecule type" value="Genomic_DNA"/>
</dbReference>
<dbReference type="AlphaFoldDB" id="A0A1Z1FH63"/>
<gene>
    <name evidence="1" type="ORF">A9D14_17550</name>
    <name evidence="2" type="ORF">H4O24_17185</name>
</gene>
<geneLocation type="plasmid" evidence="1">
    <name>pCME4A9I</name>
</geneLocation>
<reference evidence="1 3" key="1">
    <citation type="submission" date="2017-01" db="EMBL/GenBank/DDBJ databases">
        <title>Complete genome sequence of esterase-producing bacterium Croceicoccus marinus E4A9.</title>
        <authorList>
            <person name="Wu Y.-H."/>
            <person name="Cheng H."/>
            <person name="Xu L."/>
            <person name="Huo Y.-Y."/>
            <person name="Wang C.-S."/>
            <person name="Xu X.-W."/>
        </authorList>
    </citation>
    <scope>NUCLEOTIDE SEQUENCE [LARGE SCALE GENOMIC DNA]</scope>
    <source>
        <strain evidence="1 3">E4A9</strain>
        <plasmid evidence="1">pCME4A9I</plasmid>
        <plasmid evidence="3">Plasmid pcme4a9i</plasmid>
    </source>
</reference>
<evidence type="ECO:0000313" key="2">
    <source>
        <dbReference type="EMBL" id="QNE06817.1"/>
    </source>
</evidence>
<dbReference type="STRING" id="450378.GCA_001661675_03526"/>
<evidence type="ECO:0000313" key="4">
    <source>
        <dbReference type="Proteomes" id="UP000515297"/>
    </source>
</evidence>
<dbReference type="OrthoDB" id="516502at2"/>
<dbReference type="InterPro" id="IPR011990">
    <property type="entry name" value="TPR-like_helical_dom_sf"/>
</dbReference>
<evidence type="ECO:0000313" key="3">
    <source>
        <dbReference type="Proteomes" id="UP000195807"/>
    </source>
</evidence>
<reference evidence="2 4" key="2">
    <citation type="submission" date="2020-08" db="EMBL/GenBank/DDBJ databases">
        <authorList>
            <person name="Liu G."/>
            <person name="Sun C."/>
        </authorList>
    </citation>
    <scope>NUCLEOTIDE SEQUENCE [LARGE SCALE GENOMIC DNA]</scope>
    <source>
        <strain evidence="2 4">OT19</strain>
        <plasmid evidence="2 4">plas1</plasmid>
    </source>
</reference>
<dbReference type="Proteomes" id="UP000195807">
    <property type="component" value="Plasmid pCME4A9I"/>
</dbReference>
<geneLocation type="plasmid" evidence="3">
    <name>pcme4a9i</name>
</geneLocation>
<dbReference type="Proteomes" id="UP000515297">
    <property type="component" value="Plasmid plas1"/>
</dbReference>
<name>A0A1Z1FH63_9SPHN</name>
<proteinExistence type="predicted"/>